<evidence type="ECO:0000256" key="1">
    <source>
        <dbReference type="SAM" id="MobiDB-lite"/>
    </source>
</evidence>
<dbReference type="EMBL" id="MH908895">
    <property type="protein sequence ID" value="AYM53145.1"/>
    <property type="molecule type" value="Genomic_DNA"/>
</dbReference>
<name>A0A3S7UWL0_9BACT</name>
<reference evidence="3" key="1">
    <citation type="journal article" date="2018" name="J. Ind. Microbiol. Biotechnol.">
        <title>Genome mining reveals uncommon alkylpyrones as type III PKS products from myxobacteria.</title>
        <authorList>
            <person name="Hug J.J."/>
            <person name="Panter F."/>
            <person name="Krug D."/>
            <person name="Muller R."/>
        </authorList>
    </citation>
    <scope>NUCLEOTIDE SEQUENCE</scope>
    <source>
        <strain evidence="3">MNa10638</strain>
    </source>
</reference>
<feature type="chain" id="PRO_5019305576" description="Lipoprotein" evidence="2">
    <location>
        <begin position="31"/>
        <end position="439"/>
    </location>
</feature>
<feature type="compositionally biased region" description="Acidic residues" evidence="1">
    <location>
        <begin position="36"/>
        <end position="50"/>
    </location>
</feature>
<sequence>MSTAMTHTMNLHRPLVLMLAACLLAPALTACTNDGAGDDEADAGDDEADGEPPALGETPLPACDAAFFAYEQIVAELVLPSPDPAYIVELYRGADPDFGGESPVAGGTALQRWLREVDARLGRVDAGVLIDDAAIEAKLEEALVEEDPVARKLLLIDVVQIIRAVASLDVRERLAVVSDVLPDPQRDPSLLRAEWDQAYCVWSGTLAPLAEEATGLAIPGDSPWQAQIDQAFVDGHAGIEGPDEPWAPDEWATKPAKQIVEKGNFAVIERLVVERARTAAQAGDPAPAREALGLFAILEDRVAGRNTPAIEPIQAMLAGDPAAIDADWLQDQLAIAFVKRARKYCDEAVEAGTVGTADAFKGAWEGTIYTQIVLPLMHARLEGFDADAYMQLWADYREALKNDDAAAAVELAPQLIGPNCELQAALGIAACTSSDDEPG</sequence>
<protein>
    <recommendedName>
        <fullName evidence="4">Lipoprotein</fullName>
    </recommendedName>
</protein>
<evidence type="ECO:0000313" key="3">
    <source>
        <dbReference type="EMBL" id="AYM53145.1"/>
    </source>
</evidence>
<evidence type="ECO:0008006" key="4">
    <source>
        <dbReference type="Google" id="ProtNLM"/>
    </source>
</evidence>
<feature type="region of interest" description="Disordered" evidence="1">
    <location>
        <begin position="36"/>
        <end position="56"/>
    </location>
</feature>
<accession>A0A3S7UWL0</accession>
<evidence type="ECO:0000256" key="2">
    <source>
        <dbReference type="SAM" id="SignalP"/>
    </source>
</evidence>
<dbReference type="AlphaFoldDB" id="A0A3S7UWL0"/>
<feature type="signal peptide" evidence="2">
    <location>
        <begin position="1"/>
        <end position="30"/>
    </location>
</feature>
<organism evidence="3">
    <name type="scientific">Pseudenhygromyxa salsuginis</name>
    <dbReference type="NCBI Taxonomy" id="442868"/>
    <lineage>
        <taxon>Bacteria</taxon>
        <taxon>Pseudomonadati</taxon>
        <taxon>Myxococcota</taxon>
        <taxon>Polyangia</taxon>
        <taxon>Nannocystales</taxon>
        <taxon>Nannocystaceae</taxon>
        <taxon>Pseudenhygromyxa</taxon>
    </lineage>
</organism>
<keyword evidence="2" id="KW-0732">Signal</keyword>
<proteinExistence type="predicted"/>